<dbReference type="EMBL" id="BAAANS010000078">
    <property type="protein sequence ID" value="GAA2121410.1"/>
    <property type="molecule type" value="Genomic_DNA"/>
</dbReference>
<dbReference type="CDD" id="cd18873">
    <property type="entry name" value="NUDIX_NadM_like"/>
    <property type="match status" value="1"/>
</dbReference>
<keyword evidence="2 3" id="KW-0378">Hydrolase</keyword>
<proteinExistence type="inferred from homology"/>
<evidence type="ECO:0000256" key="2">
    <source>
        <dbReference type="ARBA" id="ARBA00022801"/>
    </source>
</evidence>
<dbReference type="SUPFAM" id="SSF55811">
    <property type="entry name" value="Nudix"/>
    <property type="match status" value="1"/>
</dbReference>
<reference evidence="6" key="1">
    <citation type="journal article" date="2019" name="Int. J. Syst. Evol. Microbiol.">
        <title>The Global Catalogue of Microorganisms (GCM) 10K type strain sequencing project: providing services to taxonomists for standard genome sequencing and annotation.</title>
        <authorList>
            <consortium name="The Broad Institute Genomics Platform"/>
            <consortium name="The Broad Institute Genome Sequencing Center for Infectious Disease"/>
            <person name="Wu L."/>
            <person name="Ma J."/>
        </authorList>
    </citation>
    <scope>NUCLEOTIDE SEQUENCE [LARGE SCALE GENOMIC DNA]</scope>
    <source>
        <strain evidence="6">JCM 14559</strain>
    </source>
</reference>
<dbReference type="PANTHER" id="PTHR43736">
    <property type="entry name" value="ADP-RIBOSE PYROPHOSPHATASE"/>
    <property type="match status" value="1"/>
</dbReference>
<evidence type="ECO:0000313" key="5">
    <source>
        <dbReference type="EMBL" id="GAA2121410.1"/>
    </source>
</evidence>
<evidence type="ECO:0000256" key="1">
    <source>
        <dbReference type="ARBA" id="ARBA00005582"/>
    </source>
</evidence>
<dbReference type="PRINTS" id="PR00502">
    <property type="entry name" value="NUDIXFAMILY"/>
</dbReference>
<keyword evidence="6" id="KW-1185">Reference proteome</keyword>
<organism evidence="5 6">
    <name type="scientific">Kitasatospora saccharophila</name>
    <dbReference type="NCBI Taxonomy" id="407973"/>
    <lineage>
        <taxon>Bacteria</taxon>
        <taxon>Bacillati</taxon>
        <taxon>Actinomycetota</taxon>
        <taxon>Actinomycetes</taxon>
        <taxon>Kitasatosporales</taxon>
        <taxon>Streptomycetaceae</taxon>
        <taxon>Kitasatospora</taxon>
    </lineage>
</organism>
<dbReference type="InterPro" id="IPR020084">
    <property type="entry name" value="NUDIX_hydrolase_CS"/>
</dbReference>
<protein>
    <recommendedName>
        <fullName evidence="4">Nudix hydrolase domain-containing protein</fullName>
    </recommendedName>
</protein>
<name>A0ABP5JQW1_9ACTN</name>
<dbReference type="InterPro" id="IPR000086">
    <property type="entry name" value="NUDIX_hydrolase_dom"/>
</dbReference>
<dbReference type="PANTHER" id="PTHR43736:SF1">
    <property type="entry name" value="DIHYDRONEOPTERIN TRIPHOSPHATE DIPHOSPHATASE"/>
    <property type="match status" value="1"/>
</dbReference>
<dbReference type="InterPro" id="IPR020476">
    <property type="entry name" value="Nudix_hydrolase"/>
</dbReference>
<feature type="domain" description="Nudix hydrolase" evidence="4">
    <location>
        <begin position="1"/>
        <end position="115"/>
    </location>
</feature>
<sequence>MLLIERGWPPYAGLLALPGGHVDTGERALAAAVRELREETGVLVDPVDLVLLGVYDDPGRDPRGRYVGAAYLARVPAGTEAHAGDDAASVHWVPLDALPEQLAFDHHLVLADARRILSRH</sequence>
<dbReference type="Proteomes" id="UP001500897">
    <property type="component" value="Unassembled WGS sequence"/>
</dbReference>
<accession>A0ABP5JQW1</accession>
<gene>
    <name evidence="5" type="ORF">GCM10009759_71090</name>
</gene>
<comment type="similarity">
    <text evidence="1 3">Belongs to the Nudix hydrolase family.</text>
</comment>
<evidence type="ECO:0000256" key="3">
    <source>
        <dbReference type="RuleBase" id="RU003476"/>
    </source>
</evidence>
<dbReference type="Gene3D" id="3.90.79.10">
    <property type="entry name" value="Nucleoside Triphosphate Pyrophosphohydrolase"/>
    <property type="match status" value="1"/>
</dbReference>
<evidence type="ECO:0000259" key="4">
    <source>
        <dbReference type="PROSITE" id="PS51462"/>
    </source>
</evidence>
<dbReference type="RefSeq" id="WP_344558345.1">
    <property type="nucleotide sequence ID" value="NZ_BAAANS010000078.1"/>
</dbReference>
<evidence type="ECO:0000313" key="6">
    <source>
        <dbReference type="Proteomes" id="UP001500897"/>
    </source>
</evidence>
<comment type="caution">
    <text evidence="5">The sequence shown here is derived from an EMBL/GenBank/DDBJ whole genome shotgun (WGS) entry which is preliminary data.</text>
</comment>
<dbReference type="PROSITE" id="PS51462">
    <property type="entry name" value="NUDIX"/>
    <property type="match status" value="1"/>
</dbReference>
<dbReference type="Pfam" id="PF00293">
    <property type="entry name" value="NUDIX"/>
    <property type="match status" value="1"/>
</dbReference>
<dbReference type="InterPro" id="IPR015797">
    <property type="entry name" value="NUDIX_hydrolase-like_dom_sf"/>
</dbReference>
<dbReference type="PROSITE" id="PS00893">
    <property type="entry name" value="NUDIX_BOX"/>
    <property type="match status" value="1"/>
</dbReference>